<dbReference type="InterPro" id="IPR012337">
    <property type="entry name" value="RNaseH-like_sf"/>
</dbReference>
<evidence type="ECO:0000313" key="4">
    <source>
        <dbReference type="Proteomes" id="UP001529510"/>
    </source>
</evidence>
<sequence length="355" mass="40415">MSTVCILRKTKLKRSLMNALLLLAYDYEIQYRRSCDHANADALSHLPCKHGRSEEEHEGVFLISHVEELLVSAKDIAEETRRDPILSKVLDLTLTGWPKFVPNPNLKPFYEKKKSVVHRPRMCSMLSHLHEGHPGVTRMKALARSFLWWPGLDHEIQAFVSQCLSCETTLNRPPTVPLHPWSWATAPWERIHMDYAEVNKQHFLVVIDVHSKWIEVLPTKPMTAEKTANLLRNLFTSYGLPKVLVSDNGPQFTAPEFEQFLKGNGVRHVLSPPYHLASNGAAERAVQTFKKAWTRLQSQSVSPSQQLARFLFTYRNTPHTVTERTHRVVPETATTHLSFTSQARCVGCCIQAPAS</sequence>
<dbReference type="PANTHER" id="PTHR37984:SF10">
    <property type="entry name" value="RIBONUCLEASE H"/>
    <property type="match status" value="1"/>
</dbReference>
<organism evidence="3 4">
    <name type="scientific">Cirrhinus mrigala</name>
    <name type="common">Mrigala</name>
    <dbReference type="NCBI Taxonomy" id="683832"/>
    <lineage>
        <taxon>Eukaryota</taxon>
        <taxon>Metazoa</taxon>
        <taxon>Chordata</taxon>
        <taxon>Craniata</taxon>
        <taxon>Vertebrata</taxon>
        <taxon>Euteleostomi</taxon>
        <taxon>Actinopterygii</taxon>
        <taxon>Neopterygii</taxon>
        <taxon>Teleostei</taxon>
        <taxon>Ostariophysi</taxon>
        <taxon>Cypriniformes</taxon>
        <taxon>Cyprinidae</taxon>
        <taxon>Labeoninae</taxon>
        <taxon>Labeonini</taxon>
        <taxon>Cirrhinus</taxon>
    </lineage>
</organism>
<dbReference type="InterPro" id="IPR001584">
    <property type="entry name" value="Integrase_cat-core"/>
</dbReference>
<dbReference type="EMBL" id="JAMKFB020000243">
    <property type="protein sequence ID" value="KAL0151493.1"/>
    <property type="molecule type" value="Genomic_DNA"/>
</dbReference>
<proteinExistence type="predicted"/>
<dbReference type="Pfam" id="PF00665">
    <property type="entry name" value="rve"/>
    <property type="match status" value="1"/>
</dbReference>
<gene>
    <name evidence="3" type="ORF">M9458_053198</name>
</gene>
<comment type="caution">
    <text evidence="3">The sequence shown here is derived from an EMBL/GenBank/DDBJ whole genome shotgun (WGS) entry which is preliminary data.</text>
</comment>
<dbReference type="Gene3D" id="1.10.340.70">
    <property type="match status" value="1"/>
</dbReference>
<dbReference type="InterPro" id="IPR050951">
    <property type="entry name" value="Retrovirus_Pol_polyprotein"/>
</dbReference>
<dbReference type="PANTHER" id="PTHR37984">
    <property type="entry name" value="PROTEIN CBG26694"/>
    <property type="match status" value="1"/>
</dbReference>
<evidence type="ECO:0000256" key="1">
    <source>
        <dbReference type="ARBA" id="ARBA00039658"/>
    </source>
</evidence>
<evidence type="ECO:0000313" key="3">
    <source>
        <dbReference type="EMBL" id="KAL0151493.1"/>
    </source>
</evidence>
<dbReference type="Proteomes" id="UP001529510">
    <property type="component" value="Unassembled WGS sequence"/>
</dbReference>
<evidence type="ECO:0000259" key="2">
    <source>
        <dbReference type="PROSITE" id="PS50994"/>
    </source>
</evidence>
<dbReference type="Pfam" id="PF17921">
    <property type="entry name" value="Integrase_H2C2"/>
    <property type="match status" value="1"/>
</dbReference>
<dbReference type="Gene3D" id="3.30.420.10">
    <property type="entry name" value="Ribonuclease H-like superfamily/Ribonuclease H"/>
    <property type="match status" value="1"/>
</dbReference>
<dbReference type="PROSITE" id="PS50994">
    <property type="entry name" value="INTEGRASE"/>
    <property type="match status" value="1"/>
</dbReference>
<dbReference type="InterPro" id="IPR036397">
    <property type="entry name" value="RNaseH_sf"/>
</dbReference>
<dbReference type="AlphaFoldDB" id="A0ABD0MN22"/>
<dbReference type="InterPro" id="IPR041588">
    <property type="entry name" value="Integrase_H2C2"/>
</dbReference>
<name>A0ABD0MN22_CIRMR</name>
<keyword evidence="4" id="KW-1185">Reference proteome</keyword>
<reference evidence="3 4" key="1">
    <citation type="submission" date="2024-05" db="EMBL/GenBank/DDBJ databases">
        <title>Genome sequencing and assembly of Indian major carp, Cirrhinus mrigala (Hamilton, 1822).</title>
        <authorList>
            <person name="Mohindra V."/>
            <person name="Chowdhury L.M."/>
            <person name="Lal K."/>
            <person name="Jena J.K."/>
        </authorList>
    </citation>
    <scope>NUCLEOTIDE SEQUENCE [LARGE SCALE GENOMIC DNA]</scope>
    <source>
        <strain evidence="3">CM1030</strain>
        <tissue evidence="3">Blood</tissue>
    </source>
</reference>
<feature type="domain" description="Integrase catalytic" evidence="2">
    <location>
        <begin position="183"/>
        <end position="338"/>
    </location>
</feature>
<accession>A0ABD0MN22</accession>
<dbReference type="SUPFAM" id="SSF53098">
    <property type="entry name" value="Ribonuclease H-like"/>
    <property type="match status" value="1"/>
</dbReference>
<protein>
    <recommendedName>
        <fullName evidence="1">Gypsy retrotransposon integrase-like protein 1</fullName>
    </recommendedName>
</protein>